<name>A0ACC6MWE3_9HYPH</name>
<evidence type="ECO:0000313" key="2">
    <source>
        <dbReference type="Proteomes" id="UP001304050"/>
    </source>
</evidence>
<evidence type="ECO:0000313" key="1">
    <source>
        <dbReference type="EMBL" id="MEA3517705.1"/>
    </source>
</evidence>
<comment type="caution">
    <text evidence="1">The sequence shown here is derived from an EMBL/GenBank/DDBJ whole genome shotgun (WGS) entry which is preliminary data.</text>
</comment>
<dbReference type="EMBL" id="JAYESG010000004">
    <property type="protein sequence ID" value="MEA3517705.1"/>
    <property type="molecule type" value="Genomic_DNA"/>
</dbReference>
<reference evidence="1" key="1">
    <citation type="submission" date="2023-12" db="EMBL/GenBank/DDBJ databases">
        <title>Diversity of Rhizobium in root nodule of phaseolus vulgaris.</title>
        <authorList>
            <person name="Wang H."/>
        </authorList>
    </citation>
    <scope>NUCLEOTIDE SEQUENCE</scope>
    <source>
        <strain evidence="1">MJ31</strain>
    </source>
</reference>
<accession>A0ACC6MWE3</accession>
<dbReference type="Proteomes" id="UP001304050">
    <property type="component" value="Unassembled WGS sequence"/>
</dbReference>
<gene>
    <name evidence="1" type="ORF">U8465_11315</name>
</gene>
<proteinExistence type="predicted"/>
<protein>
    <submittedName>
        <fullName evidence="1">Uncharacterized protein</fullName>
    </submittedName>
</protein>
<organism evidence="1 2">
    <name type="scientific">Rhizobium mulingense</name>
    <dbReference type="NCBI Taxonomy" id="3031128"/>
    <lineage>
        <taxon>Bacteria</taxon>
        <taxon>Pseudomonadati</taxon>
        <taxon>Pseudomonadota</taxon>
        <taxon>Alphaproteobacteria</taxon>
        <taxon>Hyphomicrobiales</taxon>
        <taxon>Rhizobiaceae</taxon>
        <taxon>Rhizobium/Agrobacterium group</taxon>
        <taxon>Rhizobium</taxon>
    </lineage>
</organism>
<sequence length="48" mass="5085">MGAMPAEPVSMPSIFEAKLGSMRHRPRSVESDDRHGGRGDMEANSAGA</sequence>
<keyword evidence="2" id="KW-1185">Reference proteome</keyword>